<dbReference type="HOGENOM" id="CLU_2991273_0_0_9"/>
<reference evidence="1" key="1">
    <citation type="submission" date="2010-06" db="EMBL/GenBank/DDBJ databases">
        <authorList>
            <person name="Muzny D."/>
            <person name="Qin X."/>
            <person name="Buhay C."/>
            <person name="Dugan-Rocha S."/>
            <person name="Ding Y."/>
            <person name="Chen G."/>
            <person name="Hawes A."/>
            <person name="Holder M."/>
            <person name="Jhangiani S."/>
            <person name="Johnson A."/>
            <person name="Khan Z."/>
            <person name="Li Z."/>
            <person name="Liu W."/>
            <person name="Liu X."/>
            <person name="Perez L."/>
            <person name="Shen H."/>
            <person name="Wang Q."/>
            <person name="Watt J."/>
            <person name="Xi L."/>
            <person name="Xin Y."/>
            <person name="Zhou J."/>
            <person name="Deng J."/>
            <person name="Jiang H."/>
            <person name="Liu Y."/>
            <person name="Qu J."/>
            <person name="Song X.-Z."/>
            <person name="Zhang L."/>
            <person name="Villasana D."/>
            <person name="Johnson A."/>
            <person name="Liu J."/>
            <person name="Liyanage D."/>
            <person name="Lorensuhewa L."/>
            <person name="Robinson T."/>
            <person name="Song A."/>
            <person name="Song B.-B."/>
            <person name="Dinh H."/>
            <person name="Thornton R."/>
            <person name="Coyle M."/>
            <person name="Francisco L."/>
            <person name="Jackson L."/>
            <person name="Javaid M."/>
            <person name="Korchina V."/>
            <person name="Kovar C."/>
            <person name="Mata R."/>
            <person name="Mathew T."/>
            <person name="Ngo R."/>
            <person name="Nguyen L."/>
            <person name="Nguyen N."/>
            <person name="Okwuonu G."/>
            <person name="Ongeri F."/>
            <person name="Pham C."/>
            <person name="Simmons D."/>
            <person name="Wilczek-Boney K."/>
            <person name="Hale W."/>
            <person name="Jakkamsetti A."/>
            <person name="Pham P."/>
            <person name="Ruth R."/>
            <person name="San Lucas F."/>
            <person name="Warren J."/>
            <person name="Zhang J."/>
            <person name="Zhao Z."/>
            <person name="Zhou C."/>
            <person name="Zhu D."/>
            <person name="Lee S."/>
            <person name="Bess C."/>
            <person name="Blankenburg K."/>
            <person name="Forbes L."/>
            <person name="Fu Q."/>
            <person name="Gubbala S."/>
            <person name="Hirani K."/>
            <person name="Jayaseelan J.C."/>
            <person name="Lara F."/>
            <person name="Munidasa M."/>
            <person name="Palculict T."/>
            <person name="Patil S."/>
            <person name="Pu L.-L."/>
            <person name="Saada N."/>
            <person name="Tang L."/>
            <person name="Weissenberger G."/>
            <person name="Zhu Y."/>
            <person name="Hemphill L."/>
            <person name="Shang Y."/>
            <person name="Youmans B."/>
            <person name="Ayvaz T."/>
            <person name="Ross M."/>
            <person name="Santibanez J."/>
            <person name="Aqrawi P."/>
            <person name="Gross S."/>
            <person name="Joshi V."/>
            <person name="Fowler G."/>
            <person name="Nazareth L."/>
            <person name="Reid J."/>
            <person name="Worley K."/>
            <person name="Petrosino J."/>
            <person name="Highlander S."/>
            <person name="Gibbs R."/>
        </authorList>
    </citation>
    <scope>NUCLEOTIDE SEQUENCE [LARGE SCALE GENOMIC DNA]</scope>
    <source>
        <strain evidence="1">DSM 20601</strain>
    </source>
</reference>
<dbReference type="Proteomes" id="UP000010119">
    <property type="component" value="Unassembled WGS sequence"/>
</dbReference>
<protein>
    <submittedName>
        <fullName evidence="1">Uncharacterized protein</fullName>
    </submittedName>
</protein>
<dbReference type="AlphaFoldDB" id="D7V0Q5"/>
<evidence type="ECO:0000313" key="2">
    <source>
        <dbReference type="Proteomes" id="UP000010119"/>
    </source>
</evidence>
<sequence length="57" mass="6480">MATKSFQTDFKFNTKSASKLLYAIETSKKKDIVIKKPHKTIKDSNAIDSIMNAFLNK</sequence>
<name>D7V0Q5_LISGR</name>
<dbReference type="STRING" id="525367.HMPREF0556_11822"/>
<accession>D7V0Q5</accession>
<gene>
    <name evidence="1" type="ORF">HMPREF0556_11822</name>
</gene>
<proteinExistence type="predicted"/>
<evidence type="ECO:0000313" key="1">
    <source>
        <dbReference type="EMBL" id="EFI83137.1"/>
    </source>
</evidence>
<keyword evidence="2" id="KW-1185">Reference proteome</keyword>
<organism evidence="1 2">
    <name type="scientific">Listeria grayi DSM 20601</name>
    <dbReference type="NCBI Taxonomy" id="525367"/>
    <lineage>
        <taxon>Bacteria</taxon>
        <taxon>Bacillati</taxon>
        <taxon>Bacillota</taxon>
        <taxon>Bacilli</taxon>
        <taxon>Bacillales</taxon>
        <taxon>Listeriaceae</taxon>
        <taxon>Listeria</taxon>
    </lineage>
</organism>
<comment type="caution">
    <text evidence="1">The sequence shown here is derived from an EMBL/GenBank/DDBJ whole genome shotgun (WGS) entry which is preliminary data.</text>
</comment>
<dbReference type="EMBL" id="ACCR02000005">
    <property type="protein sequence ID" value="EFI83137.1"/>
    <property type="molecule type" value="Genomic_DNA"/>
</dbReference>